<sequence length="62" mass="7180">MEKLHAAMRAALITIAILFGWAVIFTAFRLPTHYFSTGLSVITIFFILMFGEREFLQNKKKK</sequence>
<dbReference type="Proteomes" id="UP000596004">
    <property type="component" value="Chromosome"/>
</dbReference>
<protein>
    <submittedName>
        <fullName evidence="2">Uncharacterized protein</fullName>
    </submittedName>
</protein>
<keyword evidence="1" id="KW-0812">Transmembrane</keyword>
<gene>
    <name evidence="2" type="ORF">IPJ89_00050</name>
</gene>
<evidence type="ECO:0000313" key="2">
    <source>
        <dbReference type="EMBL" id="QQR92624.1"/>
    </source>
</evidence>
<evidence type="ECO:0000256" key="1">
    <source>
        <dbReference type="SAM" id="Phobius"/>
    </source>
</evidence>
<dbReference type="AlphaFoldDB" id="A0A7T9DJS6"/>
<feature type="transmembrane region" description="Helical" evidence="1">
    <location>
        <begin position="34"/>
        <end position="51"/>
    </location>
</feature>
<keyword evidence="1" id="KW-1133">Transmembrane helix</keyword>
<keyword evidence="1" id="KW-0472">Membrane</keyword>
<dbReference type="EMBL" id="CP064981">
    <property type="protein sequence ID" value="QQR92624.1"/>
    <property type="molecule type" value="Genomic_DNA"/>
</dbReference>
<feature type="transmembrane region" description="Helical" evidence="1">
    <location>
        <begin position="7"/>
        <end position="28"/>
    </location>
</feature>
<accession>A0A7T9DJS6</accession>
<reference evidence="2" key="1">
    <citation type="submission" date="2020-11" db="EMBL/GenBank/DDBJ databases">
        <title>Connecting structure to function with the recovery of over 1000 high-quality activated sludge metagenome-assembled genomes encoding full-length rRNA genes using long-read sequencing.</title>
        <authorList>
            <person name="Singleton C.M."/>
            <person name="Petriglieri F."/>
            <person name="Kristensen J.M."/>
            <person name="Kirkegaard R.H."/>
            <person name="Michaelsen T.Y."/>
            <person name="Andersen M.H."/>
            <person name="Karst S.M."/>
            <person name="Dueholm M.S."/>
            <person name="Nielsen P.H."/>
            <person name="Albertsen M."/>
        </authorList>
    </citation>
    <scope>NUCLEOTIDE SEQUENCE</scope>
    <source>
        <strain evidence="2">Fred_18-Q3-R57-64_BAT3C.431</strain>
    </source>
</reference>
<organism evidence="2">
    <name type="scientific">Candidatus Iainarchaeum sp</name>
    <dbReference type="NCBI Taxonomy" id="3101447"/>
    <lineage>
        <taxon>Archaea</taxon>
        <taxon>Candidatus Iainarchaeota</taxon>
        <taxon>Candidatus Iainarchaeia</taxon>
        <taxon>Candidatus Iainarchaeales</taxon>
        <taxon>Candidatus Iainarchaeaceae</taxon>
        <taxon>Candidatus Iainarchaeum</taxon>
    </lineage>
</organism>
<name>A0A7T9DJS6_9ARCH</name>
<proteinExistence type="predicted"/>